<accession>A0ABN3UVJ3</accession>
<proteinExistence type="predicted"/>
<sequence length="198" mass="21956">MIGVAKAAGLALVTVLALVQCGRGEVPDQSTTKKRADLSPVADVPPYWCDLVSVDALQRITGAVSGLEEQRSGWLVNKGGCLVRDGSPVGPLGLRWSQNEGREAVDRQREKFVDYRPAWLEESLGYGFTVYAPSHPGDRPYYAISTFRCGQHEPWLRIDISKVQDGRDYQEDLTALMRIAEKRFGVLHECEPGPVKDR</sequence>
<reference evidence="1 2" key="1">
    <citation type="journal article" date="2019" name="Int. J. Syst. Evol. Microbiol.">
        <title>The Global Catalogue of Microorganisms (GCM) 10K type strain sequencing project: providing services to taxonomists for standard genome sequencing and annotation.</title>
        <authorList>
            <consortium name="The Broad Institute Genomics Platform"/>
            <consortium name="The Broad Institute Genome Sequencing Center for Infectious Disease"/>
            <person name="Wu L."/>
            <person name="Ma J."/>
        </authorList>
    </citation>
    <scope>NUCLEOTIDE SEQUENCE [LARGE SCALE GENOMIC DNA]</scope>
    <source>
        <strain evidence="1 2">JCM 8201</strain>
    </source>
</reference>
<organism evidence="1 2">
    <name type="scientific">Actinocorallia aurantiaca</name>
    <dbReference type="NCBI Taxonomy" id="46204"/>
    <lineage>
        <taxon>Bacteria</taxon>
        <taxon>Bacillati</taxon>
        <taxon>Actinomycetota</taxon>
        <taxon>Actinomycetes</taxon>
        <taxon>Streptosporangiales</taxon>
        <taxon>Thermomonosporaceae</taxon>
        <taxon>Actinocorallia</taxon>
    </lineage>
</organism>
<name>A0ABN3UVJ3_9ACTN</name>
<dbReference type="EMBL" id="BAAATZ010000047">
    <property type="protein sequence ID" value="GAA2738791.1"/>
    <property type="molecule type" value="Genomic_DNA"/>
</dbReference>
<keyword evidence="2" id="KW-1185">Reference proteome</keyword>
<dbReference type="Proteomes" id="UP001501842">
    <property type="component" value="Unassembled WGS sequence"/>
</dbReference>
<comment type="caution">
    <text evidence="1">The sequence shown here is derived from an EMBL/GenBank/DDBJ whole genome shotgun (WGS) entry which is preliminary data.</text>
</comment>
<gene>
    <name evidence="1" type="ORF">GCM10010439_73990</name>
</gene>
<protein>
    <recommendedName>
        <fullName evidence="3">DUF3558 domain-containing protein</fullName>
    </recommendedName>
</protein>
<evidence type="ECO:0008006" key="3">
    <source>
        <dbReference type="Google" id="ProtNLM"/>
    </source>
</evidence>
<evidence type="ECO:0000313" key="2">
    <source>
        <dbReference type="Proteomes" id="UP001501842"/>
    </source>
</evidence>
<evidence type="ECO:0000313" key="1">
    <source>
        <dbReference type="EMBL" id="GAA2738791.1"/>
    </source>
</evidence>